<dbReference type="Pfam" id="PF18075">
    <property type="entry name" value="FtsX_ECD"/>
    <property type="match status" value="2"/>
</dbReference>
<evidence type="ECO:0000256" key="2">
    <source>
        <dbReference type="SAM" id="SignalP"/>
    </source>
</evidence>
<dbReference type="EMBL" id="BAABHS010000031">
    <property type="protein sequence ID" value="GAA4986308.1"/>
    <property type="molecule type" value="Genomic_DNA"/>
</dbReference>
<dbReference type="RefSeq" id="WP_345679454.1">
    <property type="nucleotide sequence ID" value="NZ_BAABHS010000031.1"/>
</dbReference>
<feature type="domain" description="FtsX extracellular" evidence="3">
    <location>
        <begin position="75"/>
        <end position="173"/>
    </location>
</feature>
<dbReference type="Gene3D" id="3.30.70.3040">
    <property type="match status" value="2"/>
</dbReference>
<gene>
    <name evidence="4" type="ORF">GCM10023205_66100</name>
</gene>
<name>A0ABP9I2R7_9ACTN</name>
<comment type="caution">
    <text evidence="4">The sequence shown here is derived from an EMBL/GenBank/DDBJ whole genome shotgun (WGS) entry which is preliminary data.</text>
</comment>
<dbReference type="PANTHER" id="PTHR47755:SF1">
    <property type="entry name" value="CELL DIVISION PROTEIN FTSX"/>
    <property type="match status" value="1"/>
</dbReference>
<feature type="domain" description="FtsX extracellular" evidence="3">
    <location>
        <begin position="199"/>
        <end position="298"/>
    </location>
</feature>
<evidence type="ECO:0000256" key="1">
    <source>
        <dbReference type="SAM" id="MobiDB-lite"/>
    </source>
</evidence>
<reference evidence="5" key="1">
    <citation type="journal article" date="2019" name="Int. J. Syst. Evol. Microbiol.">
        <title>The Global Catalogue of Microorganisms (GCM) 10K type strain sequencing project: providing services to taxonomists for standard genome sequencing and annotation.</title>
        <authorList>
            <consortium name="The Broad Institute Genomics Platform"/>
            <consortium name="The Broad Institute Genome Sequencing Center for Infectious Disease"/>
            <person name="Wu L."/>
            <person name="Ma J."/>
        </authorList>
    </citation>
    <scope>NUCLEOTIDE SEQUENCE [LARGE SCALE GENOMIC DNA]</scope>
    <source>
        <strain evidence="5">JCM 17986</strain>
    </source>
</reference>
<feature type="signal peptide" evidence="2">
    <location>
        <begin position="1"/>
        <end position="23"/>
    </location>
</feature>
<keyword evidence="2" id="KW-0732">Signal</keyword>
<feature type="chain" id="PRO_5046613373" description="FtsX extracellular domain-containing protein" evidence="2">
    <location>
        <begin position="24"/>
        <end position="302"/>
    </location>
</feature>
<keyword evidence="5" id="KW-1185">Reference proteome</keyword>
<feature type="region of interest" description="Disordered" evidence="1">
    <location>
        <begin position="28"/>
        <end position="63"/>
    </location>
</feature>
<feature type="compositionally biased region" description="Low complexity" evidence="1">
    <location>
        <begin position="35"/>
        <end position="47"/>
    </location>
</feature>
<evidence type="ECO:0000313" key="5">
    <source>
        <dbReference type="Proteomes" id="UP001500466"/>
    </source>
</evidence>
<feature type="compositionally biased region" description="Acidic residues" evidence="1">
    <location>
        <begin position="48"/>
        <end position="61"/>
    </location>
</feature>
<dbReference type="PANTHER" id="PTHR47755">
    <property type="entry name" value="CELL DIVISION PROTEIN FTSX"/>
    <property type="match status" value="1"/>
</dbReference>
<dbReference type="Proteomes" id="UP001500466">
    <property type="component" value="Unassembled WGS sequence"/>
</dbReference>
<accession>A0ABP9I2R7</accession>
<protein>
    <recommendedName>
        <fullName evidence="3">FtsX extracellular domain-containing protein</fullName>
    </recommendedName>
</protein>
<dbReference type="InterPro" id="IPR040690">
    <property type="entry name" value="FtsX_ECD"/>
</dbReference>
<evidence type="ECO:0000259" key="3">
    <source>
        <dbReference type="Pfam" id="PF18075"/>
    </source>
</evidence>
<evidence type="ECO:0000313" key="4">
    <source>
        <dbReference type="EMBL" id="GAA4986308.1"/>
    </source>
</evidence>
<organism evidence="4 5">
    <name type="scientific">Yinghuangia aomiensis</name>
    <dbReference type="NCBI Taxonomy" id="676205"/>
    <lineage>
        <taxon>Bacteria</taxon>
        <taxon>Bacillati</taxon>
        <taxon>Actinomycetota</taxon>
        <taxon>Actinomycetes</taxon>
        <taxon>Kitasatosporales</taxon>
        <taxon>Streptomycetaceae</taxon>
        <taxon>Yinghuangia</taxon>
    </lineage>
</organism>
<sequence>MLANGPVRSRTATVALLAGALLAAAGCTDSGSGGSAKAPSPSATSPAQEEEPEGSADDEPVGADYWTAKADVGIFLCGKSDAKQDGCANGEVTGAQRDSIAEDLKRMPEVDRVFYENSTEAYRHFASDPKNAAAAAVMTAEQSPEAFRVKLKDPAKEDVLRAAFEGRPGVRAVVGPPKATPKPTIDPRSTWYGRIDLTLFLCTKSDPKSGGCADGDVSAAERDAIKTDLQRNPAVKQLSYESKQDAYADFKRTAPDSPVADVLTADQFSEAFRIDLADRKDLDAVVAAFTGRAGVQAVVPNT</sequence>
<proteinExistence type="predicted"/>
<dbReference type="InterPro" id="IPR004513">
    <property type="entry name" value="FtsX"/>
</dbReference>